<evidence type="ECO:0000313" key="2">
    <source>
        <dbReference type="EMBL" id="SHH94962.1"/>
    </source>
</evidence>
<reference evidence="2 3" key="1">
    <citation type="submission" date="2016-11" db="EMBL/GenBank/DDBJ databases">
        <authorList>
            <person name="Jaros S."/>
            <person name="Januszkiewicz K."/>
            <person name="Wedrychowicz H."/>
        </authorList>
    </citation>
    <scope>NUCLEOTIDE SEQUENCE [LARGE SCALE GENOMIC DNA]</scope>
    <source>
        <strain evidence="2 3">DSM 3089</strain>
    </source>
</reference>
<dbReference type="OrthoDB" id="9775557at2"/>
<accession>A0A1M5X5P5</accession>
<protein>
    <submittedName>
        <fullName evidence="2">Pimeloyl-ACP methyl ester carboxylesterase</fullName>
    </submittedName>
</protein>
<dbReference type="Proteomes" id="UP000184526">
    <property type="component" value="Unassembled WGS sequence"/>
</dbReference>
<name>A0A1M5X5P5_9CLOT</name>
<dbReference type="Gene3D" id="3.40.50.1820">
    <property type="entry name" value="alpha/beta hydrolase"/>
    <property type="match status" value="1"/>
</dbReference>
<feature type="domain" description="AB hydrolase-1" evidence="1">
    <location>
        <begin position="24"/>
        <end position="131"/>
    </location>
</feature>
<proteinExistence type="predicted"/>
<dbReference type="PRINTS" id="PR00111">
    <property type="entry name" value="ABHYDROLASE"/>
</dbReference>
<dbReference type="EMBL" id="FQXP01000007">
    <property type="protein sequence ID" value="SHH94962.1"/>
    <property type="molecule type" value="Genomic_DNA"/>
</dbReference>
<organism evidence="2 3">
    <name type="scientific">Clostridium collagenovorans DSM 3089</name>
    <dbReference type="NCBI Taxonomy" id="1121306"/>
    <lineage>
        <taxon>Bacteria</taxon>
        <taxon>Bacillati</taxon>
        <taxon>Bacillota</taxon>
        <taxon>Clostridia</taxon>
        <taxon>Eubacteriales</taxon>
        <taxon>Clostridiaceae</taxon>
        <taxon>Clostridium</taxon>
    </lineage>
</organism>
<dbReference type="RefSeq" id="WP_072831891.1">
    <property type="nucleotide sequence ID" value="NZ_FQXP01000007.1"/>
</dbReference>
<keyword evidence="3" id="KW-1185">Reference proteome</keyword>
<evidence type="ECO:0000313" key="3">
    <source>
        <dbReference type="Proteomes" id="UP000184526"/>
    </source>
</evidence>
<sequence>MIEKIIENTDIHYWTNENQGSSSILFIHPAFANHTCFESQLEYFKDKHKVIAIDLIGHGKSQGKTSLADTAQQIEKILDIENIKKINLVGISIGAILIQDFANKYPNRVVSLCCIGGYDINNFDSSIQKENSKEQMKMVLKAIFSIKAFAKATMKISVYTKVAQDKFYNMNIHFKKSSFRHFASLNQLVNKYKTHTRDYPLMIGVGKHDNDMAIKAAKMWFESESNSQFVIFDNAGHVVNMDTPNEFNSILEEFLEKAK</sequence>
<dbReference type="InterPro" id="IPR029058">
    <property type="entry name" value="AB_hydrolase_fold"/>
</dbReference>
<dbReference type="InterPro" id="IPR000073">
    <property type="entry name" value="AB_hydrolase_1"/>
</dbReference>
<dbReference type="SUPFAM" id="SSF53474">
    <property type="entry name" value="alpha/beta-Hydrolases"/>
    <property type="match status" value="1"/>
</dbReference>
<dbReference type="Pfam" id="PF00561">
    <property type="entry name" value="Abhydrolase_1"/>
    <property type="match status" value="1"/>
</dbReference>
<gene>
    <name evidence="2" type="ORF">SAMN02745196_02013</name>
</gene>
<dbReference type="InterPro" id="IPR050266">
    <property type="entry name" value="AB_hydrolase_sf"/>
</dbReference>
<dbReference type="STRING" id="1121306.SAMN02745196_02013"/>
<dbReference type="AlphaFoldDB" id="A0A1M5X5P5"/>
<dbReference type="PANTHER" id="PTHR43798">
    <property type="entry name" value="MONOACYLGLYCEROL LIPASE"/>
    <property type="match status" value="1"/>
</dbReference>
<evidence type="ECO:0000259" key="1">
    <source>
        <dbReference type="Pfam" id="PF00561"/>
    </source>
</evidence>